<evidence type="ECO:0000313" key="1">
    <source>
        <dbReference type="EMBL" id="GAA4722675.1"/>
    </source>
</evidence>
<organism evidence="1 2">
    <name type="scientific">Pedococcus ginsenosidimutans</name>
    <dbReference type="NCBI Taxonomy" id="490570"/>
    <lineage>
        <taxon>Bacteria</taxon>
        <taxon>Bacillati</taxon>
        <taxon>Actinomycetota</taxon>
        <taxon>Actinomycetes</taxon>
        <taxon>Micrococcales</taxon>
        <taxon>Intrasporangiaceae</taxon>
        <taxon>Pedococcus</taxon>
    </lineage>
</organism>
<reference evidence="2" key="1">
    <citation type="journal article" date="2019" name="Int. J. Syst. Evol. Microbiol.">
        <title>The Global Catalogue of Microorganisms (GCM) 10K type strain sequencing project: providing services to taxonomists for standard genome sequencing and annotation.</title>
        <authorList>
            <consortium name="The Broad Institute Genomics Platform"/>
            <consortium name="The Broad Institute Genome Sequencing Center for Infectious Disease"/>
            <person name="Wu L."/>
            <person name="Ma J."/>
        </authorList>
    </citation>
    <scope>NUCLEOTIDE SEQUENCE [LARGE SCALE GENOMIC DNA]</scope>
    <source>
        <strain evidence="2">JCM 18961</strain>
    </source>
</reference>
<dbReference type="EMBL" id="BAABLO010000009">
    <property type="protein sequence ID" value="GAA4722675.1"/>
    <property type="molecule type" value="Genomic_DNA"/>
</dbReference>
<keyword evidence="2" id="KW-1185">Reference proteome</keyword>
<accession>A0ABP8Y9R9</accession>
<dbReference type="Proteomes" id="UP001500556">
    <property type="component" value="Unassembled WGS sequence"/>
</dbReference>
<sequence length="59" mass="6175">MSDSPVHDSDGLGRVARDLVETQGVAPTLRAVVAKTATLLSCKWAVVAVTRTLTDNLPA</sequence>
<evidence type="ECO:0000313" key="2">
    <source>
        <dbReference type="Proteomes" id="UP001500556"/>
    </source>
</evidence>
<gene>
    <name evidence="1" type="ORF">GCM10025782_20640</name>
</gene>
<protein>
    <submittedName>
        <fullName evidence="1">Uncharacterized protein</fullName>
    </submittedName>
</protein>
<name>A0ABP8Y9R9_9MICO</name>
<comment type="caution">
    <text evidence="1">The sequence shown here is derived from an EMBL/GenBank/DDBJ whole genome shotgun (WGS) entry which is preliminary data.</text>
</comment>
<proteinExistence type="predicted"/>